<dbReference type="EMBL" id="CYGX02000027">
    <property type="protein sequence ID" value="SIT40637.1"/>
    <property type="molecule type" value="Genomic_DNA"/>
</dbReference>
<dbReference type="Proteomes" id="UP000187012">
    <property type="component" value="Unassembled WGS sequence"/>
</dbReference>
<sequence>MTERRDTKSPLALQARETIEAKLVILRLWIDAGIPWVRNDEGRCICDENDELQLDYFPKDMQGLSQWMHESQCRYTLQKHPTILNFRSFSRGTLDAPHNSTLKEEIRSLFAAIERTASGQLDKTRSRQAIADARSDGEQKQNFINVLEREILKYREEARIANEDRKAAQALQARQKEDYEDKIQKLNNLLREVRNRRPNVVPLDKRTSSDTPSLGDGEKK</sequence>
<evidence type="ECO:0000313" key="2">
    <source>
        <dbReference type="EMBL" id="SIT40637.1"/>
    </source>
</evidence>
<dbReference type="RefSeq" id="WP_094779939.1">
    <property type="nucleotide sequence ID" value="NZ_CYGX02000027.1"/>
</dbReference>
<protein>
    <submittedName>
        <fullName evidence="2">Uncharacterized protein</fullName>
    </submittedName>
</protein>
<keyword evidence="3" id="KW-1185">Reference proteome</keyword>
<reference evidence="2 3" key="1">
    <citation type="submission" date="2016-12" db="EMBL/GenBank/DDBJ databases">
        <authorList>
            <person name="Song W.-J."/>
            <person name="Kurnit D.M."/>
        </authorList>
    </citation>
    <scope>NUCLEOTIDE SEQUENCE [LARGE SCALE GENOMIC DNA]</scope>
    <source>
        <strain evidence="2 3">STM7296</strain>
    </source>
</reference>
<proteinExistence type="predicted"/>
<evidence type="ECO:0000313" key="3">
    <source>
        <dbReference type="Proteomes" id="UP000187012"/>
    </source>
</evidence>
<organism evidence="2 3">
    <name type="scientific">Paraburkholderia ribeironis</name>
    <dbReference type="NCBI Taxonomy" id="1247936"/>
    <lineage>
        <taxon>Bacteria</taxon>
        <taxon>Pseudomonadati</taxon>
        <taxon>Pseudomonadota</taxon>
        <taxon>Betaproteobacteria</taxon>
        <taxon>Burkholderiales</taxon>
        <taxon>Burkholderiaceae</taxon>
        <taxon>Paraburkholderia</taxon>
    </lineage>
</organism>
<dbReference type="AlphaFoldDB" id="A0A1N7S0Y4"/>
<accession>A0A1N7S0Y4</accession>
<name>A0A1N7S0Y4_9BURK</name>
<dbReference type="STRING" id="1247936.BN2475_270025"/>
<gene>
    <name evidence="2" type="ORF">BN2475_270025</name>
</gene>
<evidence type="ECO:0000256" key="1">
    <source>
        <dbReference type="SAM" id="MobiDB-lite"/>
    </source>
</evidence>
<feature type="region of interest" description="Disordered" evidence="1">
    <location>
        <begin position="190"/>
        <end position="220"/>
    </location>
</feature>